<dbReference type="SUPFAM" id="SSF161111">
    <property type="entry name" value="Cation efflux protein transmembrane domain-like"/>
    <property type="match status" value="1"/>
</dbReference>
<feature type="domain" description="Cation efflux protein transmembrane" evidence="8">
    <location>
        <begin position="23"/>
        <end position="331"/>
    </location>
</feature>
<proteinExistence type="predicted"/>
<dbReference type="InterPro" id="IPR058533">
    <property type="entry name" value="Cation_efflux_TM"/>
</dbReference>
<feature type="transmembrane region" description="Helical" evidence="7">
    <location>
        <begin position="52"/>
        <end position="70"/>
    </location>
</feature>
<dbReference type="RefSeq" id="WP_235702426.1">
    <property type="nucleotide sequence ID" value="NZ_JAKGBZ010000001.1"/>
</dbReference>
<name>A0ABS9DRA9_9PROT</name>
<reference evidence="9 10" key="1">
    <citation type="submission" date="2022-01" db="EMBL/GenBank/DDBJ databases">
        <authorList>
            <person name="Won M."/>
            <person name="Kim S.-J."/>
            <person name="Kwon S.-W."/>
        </authorList>
    </citation>
    <scope>NUCLEOTIDE SEQUENCE [LARGE SCALE GENOMIC DNA]</scope>
    <source>
        <strain evidence="9 10">KCTC 23505</strain>
    </source>
</reference>
<dbReference type="NCBIfam" id="TIGR01297">
    <property type="entry name" value="CDF"/>
    <property type="match status" value="1"/>
</dbReference>
<keyword evidence="10" id="KW-1185">Reference proteome</keyword>
<evidence type="ECO:0000256" key="2">
    <source>
        <dbReference type="ARBA" id="ARBA00022448"/>
    </source>
</evidence>
<feature type="transmembrane region" description="Helical" evidence="7">
    <location>
        <begin position="21"/>
        <end position="46"/>
    </location>
</feature>
<evidence type="ECO:0000256" key="6">
    <source>
        <dbReference type="ARBA" id="ARBA00023136"/>
    </source>
</evidence>
<gene>
    <name evidence="9" type="primary">dmeF</name>
    <name evidence="9" type="ORF">L2A60_00625</name>
</gene>
<dbReference type="Proteomes" id="UP001521209">
    <property type="component" value="Unassembled WGS sequence"/>
</dbReference>
<dbReference type="InterPro" id="IPR027469">
    <property type="entry name" value="Cation_efflux_TMD_sf"/>
</dbReference>
<accession>A0ABS9DRA9</accession>
<dbReference type="Gene3D" id="1.20.1510.10">
    <property type="entry name" value="Cation efflux protein transmembrane domain"/>
    <property type="match status" value="2"/>
</dbReference>
<evidence type="ECO:0000256" key="4">
    <source>
        <dbReference type="ARBA" id="ARBA00022989"/>
    </source>
</evidence>
<dbReference type="InterPro" id="IPR002524">
    <property type="entry name" value="Cation_efflux"/>
</dbReference>
<keyword evidence="6 7" id="KW-0472">Membrane</keyword>
<comment type="caution">
    <text evidence="9">The sequence shown here is derived from an EMBL/GenBank/DDBJ whole genome shotgun (WGS) entry which is preliminary data.</text>
</comment>
<feature type="transmembrane region" description="Helical" evidence="7">
    <location>
        <begin position="90"/>
        <end position="111"/>
    </location>
</feature>
<dbReference type="InterPro" id="IPR045316">
    <property type="entry name" value="Msc2-like"/>
</dbReference>
<comment type="subcellular location">
    <subcellularLocation>
        <location evidence="1">Membrane</location>
        <topology evidence="1">Multi-pass membrane protein</topology>
    </subcellularLocation>
</comment>
<evidence type="ECO:0000259" key="8">
    <source>
        <dbReference type="Pfam" id="PF01545"/>
    </source>
</evidence>
<sequence length="405" mass="43831">MTNGHRHIFLGESNARNERRTWFVVALTTAMMLVEIVGGTLFHSIALVADGIHMSTHAGVMLLAALAYRYARRHAEDSRFALGTGKFGDLAAFASAIVLAMFALLIGYAAISRFFAPEHIDYAAAIPIAVIGLAVNAASALLLAGDHDHGHDHHHGHDHGHDHHHDDAHPVQSRFGLFALEVFEDGVPPRFRLTGPAEGLAATIETVRPDGTRQSFAMVARSGFLESRDEIPEPHQFQAVVRLDRGGTSETHDIAFAEHAHDDALHRDNNMRAAYVHVLADSAVSGLVIAGLLMAKFLGWVWMDPIMGLVGAGVVANWSYGLIRAAGAILLDMTPSPDIPARIRSALERDGNRITDLHVWRLGPGHLGAIIALQSPAPAPPERYKAQLAAIRELSHVTVEVEEVV</sequence>
<dbReference type="EMBL" id="JAKGBZ010000001">
    <property type="protein sequence ID" value="MCF3945189.1"/>
    <property type="molecule type" value="Genomic_DNA"/>
</dbReference>
<evidence type="ECO:0000256" key="1">
    <source>
        <dbReference type="ARBA" id="ARBA00004141"/>
    </source>
</evidence>
<evidence type="ECO:0000256" key="3">
    <source>
        <dbReference type="ARBA" id="ARBA00022692"/>
    </source>
</evidence>
<keyword evidence="5" id="KW-0406">Ion transport</keyword>
<keyword evidence="4 7" id="KW-1133">Transmembrane helix</keyword>
<keyword evidence="3 7" id="KW-0812">Transmembrane</keyword>
<keyword evidence="2" id="KW-0813">Transport</keyword>
<evidence type="ECO:0000256" key="5">
    <source>
        <dbReference type="ARBA" id="ARBA00023065"/>
    </source>
</evidence>
<feature type="transmembrane region" description="Helical" evidence="7">
    <location>
        <begin position="306"/>
        <end position="323"/>
    </location>
</feature>
<dbReference type="PANTHER" id="PTHR45755:SF4">
    <property type="entry name" value="ZINC TRANSPORTER 7"/>
    <property type="match status" value="1"/>
</dbReference>
<dbReference type="PANTHER" id="PTHR45755">
    <property type="match status" value="1"/>
</dbReference>
<evidence type="ECO:0000313" key="10">
    <source>
        <dbReference type="Proteomes" id="UP001521209"/>
    </source>
</evidence>
<evidence type="ECO:0000313" key="9">
    <source>
        <dbReference type="EMBL" id="MCF3945189.1"/>
    </source>
</evidence>
<feature type="transmembrane region" description="Helical" evidence="7">
    <location>
        <begin position="274"/>
        <end position="294"/>
    </location>
</feature>
<feature type="transmembrane region" description="Helical" evidence="7">
    <location>
        <begin position="123"/>
        <end position="144"/>
    </location>
</feature>
<evidence type="ECO:0000256" key="7">
    <source>
        <dbReference type="SAM" id="Phobius"/>
    </source>
</evidence>
<dbReference type="Pfam" id="PF01545">
    <property type="entry name" value="Cation_efflux"/>
    <property type="match status" value="1"/>
</dbReference>
<organism evidence="9 10">
    <name type="scientific">Acidiphilium iwatense</name>
    <dbReference type="NCBI Taxonomy" id="768198"/>
    <lineage>
        <taxon>Bacteria</taxon>
        <taxon>Pseudomonadati</taxon>
        <taxon>Pseudomonadota</taxon>
        <taxon>Alphaproteobacteria</taxon>
        <taxon>Acetobacterales</taxon>
        <taxon>Acidocellaceae</taxon>
        <taxon>Acidiphilium</taxon>
    </lineage>
</organism>
<protein>
    <submittedName>
        <fullName evidence="9">CDF family Co(II)/Ni(II) efflux transporter DmeF</fullName>
    </submittedName>
</protein>
<dbReference type="NCBIfam" id="NF033827">
    <property type="entry name" value="CDF_efflux_DmeF"/>
    <property type="match status" value="1"/>
</dbReference>